<gene>
    <name evidence="1" type="ORF">GPUH_LOCUS24825</name>
</gene>
<dbReference type="Proteomes" id="UP000271098">
    <property type="component" value="Unassembled WGS sequence"/>
</dbReference>
<reference evidence="3" key="1">
    <citation type="submission" date="2016-06" db="UniProtKB">
        <authorList>
            <consortium name="WormBaseParasite"/>
        </authorList>
    </citation>
    <scope>IDENTIFICATION</scope>
</reference>
<keyword evidence="2" id="KW-1185">Reference proteome</keyword>
<dbReference type="OrthoDB" id="5862479at2759"/>
<dbReference type="EMBL" id="UYRT01102652">
    <property type="protein sequence ID" value="VDN43379.1"/>
    <property type="molecule type" value="Genomic_DNA"/>
</dbReference>
<evidence type="ECO:0000313" key="1">
    <source>
        <dbReference type="EMBL" id="VDN43379.1"/>
    </source>
</evidence>
<evidence type="ECO:0000313" key="2">
    <source>
        <dbReference type="Proteomes" id="UP000271098"/>
    </source>
</evidence>
<reference evidence="1 2" key="2">
    <citation type="submission" date="2018-11" db="EMBL/GenBank/DDBJ databases">
        <authorList>
            <consortium name="Pathogen Informatics"/>
        </authorList>
    </citation>
    <scope>NUCLEOTIDE SEQUENCE [LARGE SCALE GENOMIC DNA]</scope>
</reference>
<name>A0A183EV34_9BILA</name>
<sequence length="72" mass="8633">MLARGFLWPTNLAAVPVCEVHHHRERYNLHLYLGIKRSNRHKSNRNTHINERQFARVRFFKSVFCSLKKSSQ</sequence>
<accession>A0A183EV34</accession>
<dbReference type="AlphaFoldDB" id="A0A183EV34"/>
<proteinExistence type="predicted"/>
<organism evidence="3">
    <name type="scientific">Gongylonema pulchrum</name>
    <dbReference type="NCBI Taxonomy" id="637853"/>
    <lineage>
        <taxon>Eukaryota</taxon>
        <taxon>Metazoa</taxon>
        <taxon>Ecdysozoa</taxon>
        <taxon>Nematoda</taxon>
        <taxon>Chromadorea</taxon>
        <taxon>Rhabditida</taxon>
        <taxon>Spirurina</taxon>
        <taxon>Spiruromorpha</taxon>
        <taxon>Spiruroidea</taxon>
        <taxon>Gongylonematidae</taxon>
        <taxon>Gongylonema</taxon>
    </lineage>
</organism>
<evidence type="ECO:0000313" key="3">
    <source>
        <dbReference type="WBParaSite" id="GPUH_0002485501-mRNA-1"/>
    </source>
</evidence>
<dbReference type="WBParaSite" id="GPUH_0002485501-mRNA-1">
    <property type="protein sequence ID" value="GPUH_0002485501-mRNA-1"/>
    <property type="gene ID" value="GPUH_0002485501"/>
</dbReference>
<protein>
    <submittedName>
        <fullName evidence="3">Secreted protein</fullName>
    </submittedName>
</protein>